<organism evidence="1 2">
    <name type="scientific">Clostridium gasigenes</name>
    <dbReference type="NCBI Taxonomy" id="94869"/>
    <lineage>
        <taxon>Bacteria</taxon>
        <taxon>Bacillati</taxon>
        <taxon>Bacillota</taxon>
        <taxon>Clostridia</taxon>
        <taxon>Eubacteriales</taxon>
        <taxon>Clostridiaceae</taxon>
        <taxon>Clostridium</taxon>
    </lineage>
</organism>
<dbReference type="NCBIfam" id="TIGR02670">
    <property type="entry name" value="cas_csx8"/>
    <property type="match status" value="1"/>
</dbReference>
<gene>
    <name evidence="1" type="ORF">SAMN04488529_102447</name>
</gene>
<dbReference type="AlphaFoldDB" id="A0A1H0QNM8"/>
<accession>A0A1H0QNM8</accession>
<dbReference type="STRING" id="94869.SAMN04488529_102447"/>
<dbReference type="Proteomes" id="UP000198597">
    <property type="component" value="Unassembled WGS sequence"/>
</dbReference>
<dbReference type="RefSeq" id="WP_089967413.1">
    <property type="nucleotide sequence ID" value="NZ_FNJM01000002.1"/>
</dbReference>
<name>A0A1H0QNM8_9CLOT</name>
<keyword evidence="2" id="KW-1185">Reference proteome</keyword>
<dbReference type="Pfam" id="PF09657">
    <property type="entry name" value="Cas_Csx8"/>
    <property type="match status" value="2"/>
</dbReference>
<evidence type="ECO:0000313" key="2">
    <source>
        <dbReference type="Proteomes" id="UP000198597"/>
    </source>
</evidence>
<dbReference type="InterPro" id="IPR013487">
    <property type="entry name" value="CRISPR-assoc_prot_Csx8"/>
</dbReference>
<proteinExistence type="predicted"/>
<dbReference type="OrthoDB" id="1884906at2"/>
<sequence>MKKENLENQKFNTSMETSDWRYSAAIVGLVKYFDYLVERGYDEEYNFYKIDDDVIEYNSEEITEERYLMFVESYFESEMQHRDIEKMLQSDEFTEEQIKLINIKLDTGAAIKKVFFGTKFSKENKDGILREINEKRQYLIKETYKNRDELYKKFSNRKCLFTKKNKICRLLNYDIDLGRKSKSISFNWDFKNYRFEDESEFDFIPFAFSKSFDSFFINNNYSIKQLVNTNKLICIDENPRATLLENLKKSGNYINFDVEVISKQKIEKGKKFENKEYYETIFIRKRVIKIFEAIDDYKGIPKKYRVNENYNINVEKEVTDCIINNIKLDYLIELLLKPKQDTKTYKYPNYWYNIKTLIDINVLIYGGDKMNEKMKSACESARRVKVKINDEKKVNSYKQKLISAITFKDYGRFCEILLQLSSYSGVIFYFAYDLFSDFEENKNIAYTFINALNNESNKDNGGNKDE</sequence>
<reference evidence="1 2" key="1">
    <citation type="submission" date="2016-10" db="EMBL/GenBank/DDBJ databases">
        <authorList>
            <person name="de Groot N.N."/>
        </authorList>
    </citation>
    <scope>NUCLEOTIDE SEQUENCE [LARGE SCALE GENOMIC DNA]</scope>
    <source>
        <strain evidence="1 2">DSM 12272</strain>
    </source>
</reference>
<dbReference type="EMBL" id="FNJM01000002">
    <property type="protein sequence ID" value="SDP18862.1"/>
    <property type="molecule type" value="Genomic_DNA"/>
</dbReference>
<protein>
    <submittedName>
        <fullName evidence="1">CRISPR-associated protein Cst1</fullName>
    </submittedName>
</protein>
<evidence type="ECO:0000313" key="1">
    <source>
        <dbReference type="EMBL" id="SDP18862.1"/>
    </source>
</evidence>